<evidence type="ECO:0000256" key="1">
    <source>
        <dbReference type="ARBA" id="ARBA00022669"/>
    </source>
</evidence>
<accession>A0A498SXC1</accession>
<evidence type="ECO:0000256" key="3">
    <source>
        <dbReference type="ARBA" id="ARBA00022737"/>
    </source>
</evidence>
<proteinExistence type="predicted"/>
<dbReference type="GO" id="GO:0008061">
    <property type="term" value="F:chitin binding"/>
    <property type="evidence" value="ECO:0007669"/>
    <property type="project" value="UniProtKB-KW"/>
</dbReference>
<sequence length="138" mass="15334">MPGTADDTETETSEMPETTDNTEMPGTSDDTEMETTEMPEITEDTETEASEMPETTEGAETETTTEASETTETIKPTKKPSELKCPRPSGLFPHPDDCHLFLHCAHNYPHVMECPAATFFNEKYKVCDHQRNAPEGCV</sequence>
<evidence type="ECO:0000256" key="4">
    <source>
        <dbReference type="ARBA" id="ARBA00023157"/>
    </source>
</evidence>
<gene>
    <name evidence="8" type="ORF">NAV_LOCUS8754</name>
</gene>
<dbReference type="InterPro" id="IPR036508">
    <property type="entry name" value="Chitin-bd_dom_sf"/>
</dbReference>
<dbReference type="AlphaFoldDB" id="A0A498SXC1"/>
<dbReference type="PANTHER" id="PTHR23301:SF0">
    <property type="entry name" value="CHITIN-BINDING TYPE-2 DOMAIN-CONTAINING PROTEIN-RELATED"/>
    <property type="match status" value="1"/>
</dbReference>
<dbReference type="Proteomes" id="UP000276991">
    <property type="component" value="Unassembled WGS sequence"/>
</dbReference>
<keyword evidence="3" id="KW-0677">Repeat</keyword>
<protein>
    <recommendedName>
        <fullName evidence="7">Chitin-binding type-2 domain-containing protein</fullName>
    </recommendedName>
</protein>
<dbReference type="Pfam" id="PF01607">
    <property type="entry name" value="CBM_14"/>
    <property type="match status" value="1"/>
</dbReference>
<evidence type="ECO:0000256" key="6">
    <source>
        <dbReference type="SAM" id="MobiDB-lite"/>
    </source>
</evidence>
<feature type="region of interest" description="Disordered" evidence="6">
    <location>
        <begin position="1"/>
        <end position="86"/>
    </location>
</feature>
<dbReference type="EMBL" id="UPTC01002879">
    <property type="protein sequence ID" value="VBB33963.1"/>
    <property type="molecule type" value="Genomic_DNA"/>
</dbReference>
<feature type="compositionally biased region" description="Acidic residues" evidence="6">
    <location>
        <begin position="1"/>
        <end position="14"/>
    </location>
</feature>
<feature type="compositionally biased region" description="Acidic residues" evidence="6">
    <location>
        <begin position="29"/>
        <end position="51"/>
    </location>
</feature>
<dbReference type="OrthoDB" id="6020543at2759"/>
<keyword evidence="1" id="KW-0147">Chitin-binding</keyword>
<feature type="domain" description="Chitin-binding type-2" evidence="7">
    <location>
        <begin position="82"/>
        <end position="138"/>
    </location>
</feature>
<dbReference type="PROSITE" id="PS50940">
    <property type="entry name" value="CHIT_BIND_II"/>
    <property type="match status" value="1"/>
</dbReference>
<name>A0A498SXC1_ACAVI</name>
<organism evidence="8 9">
    <name type="scientific">Acanthocheilonema viteae</name>
    <name type="common">Filarial nematode worm</name>
    <name type="synonym">Dipetalonema viteae</name>
    <dbReference type="NCBI Taxonomy" id="6277"/>
    <lineage>
        <taxon>Eukaryota</taxon>
        <taxon>Metazoa</taxon>
        <taxon>Ecdysozoa</taxon>
        <taxon>Nematoda</taxon>
        <taxon>Chromadorea</taxon>
        <taxon>Rhabditida</taxon>
        <taxon>Spirurina</taxon>
        <taxon>Spiruromorpha</taxon>
        <taxon>Filarioidea</taxon>
        <taxon>Onchocercidae</taxon>
        <taxon>Acanthocheilonema</taxon>
    </lineage>
</organism>
<evidence type="ECO:0000256" key="5">
    <source>
        <dbReference type="ARBA" id="ARBA00023180"/>
    </source>
</evidence>
<keyword evidence="9" id="KW-1185">Reference proteome</keyword>
<dbReference type="SMART" id="SM00494">
    <property type="entry name" value="ChtBD2"/>
    <property type="match status" value="1"/>
</dbReference>
<dbReference type="InterPro" id="IPR051940">
    <property type="entry name" value="Chitin_bind-dev_reg"/>
</dbReference>
<dbReference type="GO" id="GO:0005576">
    <property type="term" value="C:extracellular region"/>
    <property type="evidence" value="ECO:0007669"/>
    <property type="project" value="InterPro"/>
</dbReference>
<evidence type="ECO:0000313" key="8">
    <source>
        <dbReference type="EMBL" id="VBB33963.1"/>
    </source>
</evidence>
<dbReference type="STRING" id="6277.A0A498SXC1"/>
<evidence type="ECO:0000256" key="2">
    <source>
        <dbReference type="ARBA" id="ARBA00022729"/>
    </source>
</evidence>
<feature type="compositionally biased region" description="Low complexity" evidence="6">
    <location>
        <begin position="55"/>
        <end position="74"/>
    </location>
</feature>
<dbReference type="Gene3D" id="2.170.140.10">
    <property type="entry name" value="Chitin binding domain"/>
    <property type="match status" value="1"/>
</dbReference>
<dbReference type="SUPFAM" id="SSF57625">
    <property type="entry name" value="Invertebrate chitin-binding proteins"/>
    <property type="match status" value="1"/>
</dbReference>
<evidence type="ECO:0000259" key="7">
    <source>
        <dbReference type="PROSITE" id="PS50940"/>
    </source>
</evidence>
<keyword evidence="5" id="KW-0325">Glycoprotein</keyword>
<keyword evidence="4" id="KW-1015">Disulfide bond</keyword>
<dbReference type="PANTHER" id="PTHR23301">
    <property type="entry name" value="CHITIN BINDING PERITROPHIN-A"/>
    <property type="match status" value="1"/>
</dbReference>
<reference evidence="8 9" key="1">
    <citation type="submission" date="2018-08" db="EMBL/GenBank/DDBJ databases">
        <authorList>
            <person name="Laetsch R D."/>
            <person name="Stevens L."/>
            <person name="Kumar S."/>
            <person name="Blaxter L. M."/>
        </authorList>
    </citation>
    <scope>NUCLEOTIDE SEQUENCE [LARGE SCALE GENOMIC DNA]</scope>
</reference>
<keyword evidence="2" id="KW-0732">Signal</keyword>
<evidence type="ECO:0000313" key="9">
    <source>
        <dbReference type="Proteomes" id="UP000276991"/>
    </source>
</evidence>
<dbReference type="InterPro" id="IPR002557">
    <property type="entry name" value="Chitin-bd_dom"/>
</dbReference>